<feature type="non-terminal residue" evidence="1">
    <location>
        <position position="143"/>
    </location>
</feature>
<reference evidence="1" key="1">
    <citation type="submission" date="2021-06" db="EMBL/GenBank/DDBJ databases">
        <authorList>
            <person name="Kallberg Y."/>
            <person name="Tangrot J."/>
            <person name="Rosling A."/>
        </authorList>
    </citation>
    <scope>NUCLEOTIDE SEQUENCE</scope>
    <source>
        <strain evidence="1">MA453B</strain>
    </source>
</reference>
<proteinExistence type="predicted"/>
<protein>
    <submittedName>
        <fullName evidence="1">7863_t:CDS:1</fullName>
    </submittedName>
</protein>
<keyword evidence="2" id="KW-1185">Reference proteome</keyword>
<sequence length="143" mass="16198">SNANSIDELVLFGASFSYLTEEQEQIHLSTPETILNVKQGNLFDNNNNQVKYISIYPTIDNTPIVNYWEVDQPQDRTEIDPWNPATSPQFRQVPLLENTVLQLPGGFSGQQTWDHNQSRSTSSIGSNHTQVHTVDYTTLFANN</sequence>
<accession>A0A9N9EB24</accession>
<dbReference type="EMBL" id="CAJVPY010006889">
    <property type="protein sequence ID" value="CAG8671275.1"/>
    <property type="molecule type" value="Genomic_DNA"/>
</dbReference>
<name>A0A9N9EB24_9GLOM</name>
<evidence type="ECO:0000313" key="2">
    <source>
        <dbReference type="Proteomes" id="UP000789405"/>
    </source>
</evidence>
<comment type="caution">
    <text evidence="1">The sequence shown here is derived from an EMBL/GenBank/DDBJ whole genome shotgun (WGS) entry which is preliminary data.</text>
</comment>
<dbReference type="Proteomes" id="UP000789405">
    <property type="component" value="Unassembled WGS sequence"/>
</dbReference>
<evidence type="ECO:0000313" key="1">
    <source>
        <dbReference type="EMBL" id="CAG8671275.1"/>
    </source>
</evidence>
<feature type="non-terminal residue" evidence="1">
    <location>
        <position position="1"/>
    </location>
</feature>
<organism evidence="1 2">
    <name type="scientific">Dentiscutata erythropus</name>
    <dbReference type="NCBI Taxonomy" id="1348616"/>
    <lineage>
        <taxon>Eukaryota</taxon>
        <taxon>Fungi</taxon>
        <taxon>Fungi incertae sedis</taxon>
        <taxon>Mucoromycota</taxon>
        <taxon>Glomeromycotina</taxon>
        <taxon>Glomeromycetes</taxon>
        <taxon>Diversisporales</taxon>
        <taxon>Gigasporaceae</taxon>
        <taxon>Dentiscutata</taxon>
    </lineage>
</organism>
<gene>
    <name evidence="1" type="ORF">DERYTH_LOCUS11254</name>
</gene>
<dbReference type="AlphaFoldDB" id="A0A9N9EB24"/>